<evidence type="ECO:0000256" key="2">
    <source>
        <dbReference type="ARBA" id="ARBA00009677"/>
    </source>
</evidence>
<gene>
    <name evidence="10" type="ORF">AKJ08_3391</name>
</gene>
<keyword evidence="10" id="KW-0969">Cilium</keyword>
<evidence type="ECO:0000256" key="1">
    <source>
        <dbReference type="ARBA" id="ARBA00004117"/>
    </source>
</evidence>
<dbReference type="Pfam" id="PF22692">
    <property type="entry name" value="LlgE_F_G_D1"/>
    <property type="match status" value="1"/>
</dbReference>
<evidence type="ECO:0000313" key="10">
    <source>
        <dbReference type="EMBL" id="AKU93004.1"/>
    </source>
</evidence>
<evidence type="ECO:0000259" key="9">
    <source>
        <dbReference type="Pfam" id="PF22692"/>
    </source>
</evidence>
<comment type="subunit">
    <text evidence="4 6">The basal body constitutes a major portion of the flagellar organelle and consists of five rings (E,L,P,S, and M) mounted on a central rod. The rod consists of about 26 subunits of FlgG in the distal portion, and FlgB, FlgC and FlgF are thought to build up the proximal portion of the rod with about 6 subunits each.</text>
</comment>
<dbReference type="InterPro" id="IPR001444">
    <property type="entry name" value="Flag_bb_rod_N"/>
</dbReference>
<dbReference type="GO" id="GO:0071978">
    <property type="term" value="P:bacterial-type flagellum-dependent swarming motility"/>
    <property type="evidence" value="ECO:0007669"/>
    <property type="project" value="TreeGrafter"/>
</dbReference>
<protein>
    <recommendedName>
        <fullName evidence="5 6">Flagellar basal-body rod protein FlgF</fullName>
    </recommendedName>
</protein>
<evidence type="ECO:0000256" key="4">
    <source>
        <dbReference type="ARBA" id="ARBA00038560"/>
    </source>
</evidence>
<dbReference type="Proteomes" id="UP000055590">
    <property type="component" value="Chromosome"/>
</dbReference>
<dbReference type="EMBL" id="CP012332">
    <property type="protein sequence ID" value="AKU93004.1"/>
    <property type="molecule type" value="Genomic_DNA"/>
</dbReference>
<dbReference type="PROSITE" id="PS00588">
    <property type="entry name" value="FLAGELLA_BB_ROD"/>
    <property type="match status" value="1"/>
</dbReference>
<sequence length="235" mass="24371">MSDGIYVGMSAAVARSKQLESVADNLANARSVGFKASRPAFESFLPEGGDGGKVYAGAVATGVDLRPGSIEPTGRPLDLVPDDGAFFGVTLPSGAVAYTRDGRLSVDADGVLRTAGHPVLSRSGEPILVPVDDVTPVVDANGAVRVGELEVGRLALFRLEGAVERHGGSLLTPTESAAIPVSGHVRTGELELGNAGPLEAAVQLIAAQRSFDQSMQAIQTYRKLDERLGELGKVR</sequence>
<dbReference type="Pfam" id="PF00460">
    <property type="entry name" value="Flg_bb_rod"/>
    <property type="match status" value="1"/>
</dbReference>
<dbReference type="OrthoDB" id="9804559at2"/>
<reference evidence="10 11" key="1">
    <citation type="submission" date="2015-08" db="EMBL/GenBank/DDBJ databases">
        <authorList>
            <person name="Babu N.S."/>
            <person name="Beckwith C.J."/>
            <person name="Beseler K.G."/>
            <person name="Brison A."/>
            <person name="Carone J.V."/>
            <person name="Caskin T.P."/>
            <person name="Diamond M."/>
            <person name="Durham M.E."/>
            <person name="Foxe J.M."/>
            <person name="Go M."/>
            <person name="Henderson B.A."/>
            <person name="Jones I.B."/>
            <person name="McGettigan J.A."/>
            <person name="Micheletti S.J."/>
            <person name="Nasrallah M.E."/>
            <person name="Ortiz D."/>
            <person name="Piller C.R."/>
            <person name="Privatt S.R."/>
            <person name="Schneider S.L."/>
            <person name="Sharp S."/>
            <person name="Smith T.C."/>
            <person name="Stanton J.D."/>
            <person name="Ullery H.E."/>
            <person name="Wilson R.J."/>
            <person name="Serrano M.G."/>
            <person name="Buck G."/>
            <person name="Lee V."/>
            <person name="Wang Y."/>
            <person name="Carvalho R."/>
            <person name="Voegtly L."/>
            <person name="Shi R."/>
            <person name="Duckworth R."/>
            <person name="Johnson A."/>
            <person name="Loviza R."/>
            <person name="Walstead R."/>
            <person name="Shah Z."/>
            <person name="Kiflezghi M."/>
            <person name="Wade K."/>
            <person name="Ball S.L."/>
            <person name="Bradley K.W."/>
            <person name="Asai D.J."/>
            <person name="Bowman C.A."/>
            <person name="Russell D.A."/>
            <person name="Pope W.H."/>
            <person name="Jacobs-Sera D."/>
            <person name="Hendrix R.W."/>
            <person name="Hatfull G.F."/>
        </authorList>
    </citation>
    <scope>NUCLEOTIDE SEQUENCE [LARGE SCALE GENOMIC DNA]</scope>
    <source>
        <strain evidence="10 11">DSM 27710</strain>
    </source>
</reference>
<keyword evidence="11" id="KW-1185">Reference proteome</keyword>
<evidence type="ECO:0000259" key="8">
    <source>
        <dbReference type="Pfam" id="PF06429"/>
    </source>
</evidence>
<dbReference type="PANTHER" id="PTHR30435">
    <property type="entry name" value="FLAGELLAR PROTEIN"/>
    <property type="match status" value="1"/>
</dbReference>
<feature type="domain" description="Flagellar basal body rod protein N-terminal" evidence="7">
    <location>
        <begin position="5"/>
        <end position="35"/>
    </location>
</feature>
<dbReference type="NCBIfam" id="TIGR03506">
    <property type="entry name" value="FlgEFG_subfam"/>
    <property type="match status" value="1"/>
</dbReference>
<feature type="domain" description="Flagellar basal-body/hook protein C-terminal" evidence="8">
    <location>
        <begin position="188"/>
        <end position="228"/>
    </location>
</feature>
<evidence type="ECO:0000259" key="7">
    <source>
        <dbReference type="Pfam" id="PF00460"/>
    </source>
</evidence>
<keyword evidence="3 6" id="KW-0975">Bacterial flagellum</keyword>
<dbReference type="Pfam" id="PF06429">
    <property type="entry name" value="Flg_bbr_C"/>
    <property type="match status" value="1"/>
</dbReference>
<evidence type="ECO:0000313" key="11">
    <source>
        <dbReference type="Proteomes" id="UP000055590"/>
    </source>
</evidence>
<comment type="similarity">
    <text evidence="2 6">Belongs to the flagella basal body rod proteins family.</text>
</comment>
<evidence type="ECO:0000256" key="6">
    <source>
        <dbReference type="RuleBase" id="RU362116"/>
    </source>
</evidence>
<evidence type="ECO:0000256" key="5">
    <source>
        <dbReference type="ARBA" id="ARBA00040228"/>
    </source>
</evidence>
<accession>A0A0K1PIR9</accession>
<dbReference type="AlphaFoldDB" id="A0A0K1PIR9"/>
<dbReference type="InterPro" id="IPR010930">
    <property type="entry name" value="Flg_bb/hook_C_dom"/>
</dbReference>
<keyword evidence="10" id="KW-0966">Cell projection</keyword>
<dbReference type="InterPro" id="IPR053967">
    <property type="entry name" value="LlgE_F_G-like_D1"/>
</dbReference>
<dbReference type="InterPro" id="IPR019776">
    <property type="entry name" value="Flagellar_basal_body_rod_CS"/>
</dbReference>
<dbReference type="InterPro" id="IPR020013">
    <property type="entry name" value="Flagellar_FlgE/F/G"/>
</dbReference>
<proteinExistence type="inferred from homology"/>
<dbReference type="SUPFAM" id="SSF117143">
    <property type="entry name" value="Flagellar hook protein flgE"/>
    <property type="match status" value="1"/>
</dbReference>
<evidence type="ECO:0000256" key="3">
    <source>
        <dbReference type="ARBA" id="ARBA00023143"/>
    </source>
</evidence>
<dbReference type="PANTHER" id="PTHR30435:SF18">
    <property type="entry name" value="FLAGELLAR BASAL-BODY ROD PROTEIN FLGF"/>
    <property type="match status" value="1"/>
</dbReference>
<comment type="subcellular location">
    <subcellularLocation>
        <location evidence="1 6">Bacterial flagellum basal body</location>
    </subcellularLocation>
</comment>
<dbReference type="GO" id="GO:0030694">
    <property type="term" value="C:bacterial-type flagellum basal body, rod"/>
    <property type="evidence" value="ECO:0007669"/>
    <property type="project" value="UniProtKB-UniRule"/>
</dbReference>
<feature type="domain" description="Flagellar hook protein FlgE/F/G-like D1" evidence="9">
    <location>
        <begin position="85"/>
        <end position="145"/>
    </location>
</feature>
<organism evidence="10 11">
    <name type="scientific">Vulgatibacter incomptus</name>
    <dbReference type="NCBI Taxonomy" id="1391653"/>
    <lineage>
        <taxon>Bacteria</taxon>
        <taxon>Pseudomonadati</taxon>
        <taxon>Myxococcota</taxon>
        <taxon>Myxococcia</taxon>
        <taxon>Myxococcales</taxon>
        <taxon>Cystobacterineae</taxon>
        <taxon>Vulgatibacteraceae</taxon>
        <taxon>Vulgatibacter</taxon>
    </lineage>
</organism>
<keyword evidence="10" id="KW-0282">Flagellum</keyword>
<dbReference type="RefSeq" id="WP_050727086.1">
    <property type="nucleotide sequence ID" value="NZ_CP012332.1"/>
</dbReference>
<name>A0A0K1PIR9_9BACT</name>
<dbReference type="InterPro" id="IPR037925">
    <property type="entry name" value="FlgE/F/G-like"/>
</dbReference>
<dbReference type="STRING" id="1391653.AKJ08_3391"/>
<dbReference type="KEGG" id="vin:AKJ08_3391"/>